<dbReference type="Pfam" id="PF16326">
    <property type="entry name" value="ABC_tran_CTD"/>
    <property type="match status" value="1"/>
</dbReference>
<sequence>MIKMSILNISKLKKEYGIEVILKDFSLNINQGESVALIGPNGSGKTTLFKIITGQEGYSAGNISLRNDIEVAYLDQLPDFDDQATIYQELEEVFLEVKAQIKQLQFLENKIANQGKDVDSGKIKTELLEKTMLEYSKLQHEFEQGIGYEYQSKIRQVAAGLGFSETEINSRRLVNLSGGEKTRVGLIKLLLMEPDLLLLDEPTNHLDLKSVEWLEDYLNSYQGSLLIISHDRYFLDHTVDRIIEINQGKNENYAGNYSYYLTEREKRYQQRLNEYKNQQKKIADLEEAIERLYIWGRSRDSEKMFKRAKAMQKRLDKIERIEKPRLQGAKMKLDLAAETRGGNDVLEIKKLAKSFSDNQLFSELNIFLQRGEKAAIIGDNGTGKSTILKLIMGELNPDQGEIKIGSNIYPAFYRQEFEGFNPEDDLITALQRETAVTNSTARNMLASFLFTGDDVFKKVKQLSGGEKSRLRLLQLMSGNYNFLILDEPTNHLDLPSREVLEIALQEYQGTVLIVSHDRYFLNKVIDYIYELESGQLTKYFGDYSYYKNKKAQQVADNSTAENEATENEAAGKLAYEAQKEARSQEMQRVKRISEIEAKINQLEKDLKEIEKEMTAEDNLDDYQLLHDLKSDYDSKNNLLDQLYLEWEELV</sequence>
<dbReference type="PANTHER" id="PTHR42855">
    <property type="entry name" value="ABC TRANSPORTER ATP-BINDING SUBUNIT"/>
    <property type="match status" value="1"/>
</dbReference>
<keyword evidence="2" id="KW-0547">Nucleotide-binding</keyword>
<feature type="domain" description="ABC transporter" evidence="5">
    <location>
        <begin position="4"/>
        <end position="272"/>
    </location>
</feature>
<feature type="domain" description="ABC transporter" evidence="5">
    <location>
        <begin position="346"/>
        <end position="558"/>
    </location>
</feature>
<dbReference type="CDD" id="cd03221">
    <property type="entry name" value="ABCF_EF-3"/>
    <property type="match status" value="2"/>
</dbReference>
<dbReference type="Pfam" id="PF00005">
    <property type="entry name" value="ABC_tran"/>
    <property type="match status" value="2"/>
</dbReference>
<feature type="coiled-coil region" evidence="4">
    <location>
        <begin position="592"/>
        <end position="619"/>
    </location>
</feature>
<dbReference type="NCBIfam" id="NF000355">
    <property type="entry name" value="ribo_prot_ABC_F"/>
    <property type="match status" value="1"/>
</dbReference>
<dbReference type="GO" id="GO:0005524">
    <property type="term" value="F:ATP binding"/>
    <property type="evidence" value="ECO:0007669"/>
    <property type="project" value="UniProtKB-KW"/>
</dbReference>
<dbReference type="PANTHER" id="PTHR42855:SF2">
    <property type="entry name" value="DRUG RESISTANCE ABC TRANSPORTER,ATP-BINDING PROTEIN"/>
    <property type="match status" value="1"/>
</dbReference>
<name>A0A1I4HRJ3_9FIRM</name>
<evidence type="ECO:0000256" key="1">
    <source>
        <dbReference type="ARBA" id="ARBA00022737"/>
    </source>
</evidence>
<dbReference type="InterPro" id="IPR051309">
    <property type="entry name" value="ABCF_ATPase"/>
</dbReference>
<gene>
    <name evidence="6" type="ORF">SAMN02983006_01166</name>
</gene>
<keyword evidence="7" id="KW-1185">Reference proteome</keyword>
<keyword evidence="4" id="KW-0175">Coiled coil</keyword>
<dbReference type="STRING" id="29563.SAMN02983006_01166"/>
<dbReference type="GO" id="GO:0003677">
    <property type="term" value="F:DNA binding"/>
    <property type="evidence" value="ECO:0007669"/>
    <property type="project" value="InterPro"/>
</dbReference>
<evidence type="ECO:0000259" key="5">
    <source>
        <dbReference type="PROSITE" id="PS50893"/>
    </source>
</evidence>
<dbReference type="GO" id="GO:0016887">
    <property type="term" value="F:ATP hydrolysis activity"/>
    <property type="evidence" value="ECO:0007669"/>
    <property type="project" value="InterPro"/>
</dbReference>
<dbReference type="SUPFAM" id="SSF52540">
    <property type="entry name" value="P-loop containing nucleoside triphosphate hydrolases"/>
    <property type="match status" value="2"/>
</dbReference>
<dbReference type="EMBL" id="FOTI01000012">
    <property type="protein sequence ID" value="SFL44427.1"/>
    <property type="molecule type" value="Genomic_DNA"/>
</dbReference>
<protein>
    <submittedName>
        <fullName evidence="6">ATP-binding cassette, subfamily F, member 3</fullName>
    </submittedName>
</protein>
<dbReference type="SMART" id="SM00382">
    <property type="entry name" value="AAA"/>
    <property type="match status" value="2"/>
</dbReference>
<dbReference type="InterPro" id="IPR032781">
    <property type="entry name" value="ABC_tran_Xtn"/>
</dbReference>
<dbReference type="Gene3D" id="1.10.287.380">
    <property type="entry name" value="Valyl-tRNA synthetase, C-terminal domain"/>
    <property type="match status" value="1"/>
</dbReference>
<dbReference type="PROSITE" id="PS00211">
    <property type="entry name" value="ABC_TRANSPORTER_1"/>
    <property type="match status" value="2"/>
</dbReference>
<accession>A0A1I4HRJ3</accession>
<organism evidence="6 7">
    <name type="scientific">Halanaerobium salsuginis</name>
    <dbReference type="NCBI Taxonomy" id="29563"/>
    <lineage>
        <taxon>Bacteria</taxon>
        <taxon>Bacillati</taxon>
        <taxon>Bacillota</taxon>
        <taxon>Clostridia</taxon>
        <taxon>Halanaerobiales</taxon>
        <taxon>Halanaerobiaceae</taxon>
        <taxon>Halanaerobium</taxon>
    </lineage>
</organism>
<dbReference type="FunFam" id="3.40.50.300:FF:000309">
    <property type="entry name" value="ABC transporter ATP-binding protein"/>
    <property type="match status" value="1"/>
</dbReference>
<evidence type="ECO:0000313" key="6">
    <source>
        <dbReference type="EMBL" id="SFL44427.1"/>
    </source>
</evidence>
<dbReference type="FunFam" id="3.40.50.300:FF:000011">
    <property type="entry name" value="Putative ABC transporter ATP-binding component"/>
    <property type="match status" value="1"/>
</dbReference>
<dbReference type="Gene3D" id="3.40.50.300">
    <property type="entry name" value="P-loop containing nucleotide triphosphate hydrolases"/>
    <property type="match status" value="2"/>
</dbReference>
<evidence type="ECO:0000256" key="3">
    <source>
        <dbReference type="ARBA" id="ARBA00022840"/>
    </source>
</evidence>
<reference evidence="6 7" key="1">
    <citation type="submission" date="2016-10" db="EMBL/GenBank/DDBJ databases">
        <authorList>
            <person name="de Groot N.N."/>
        </authorList>
    </citation>
    <scope>NUCLEOTIDE SEQUENCE [LARGE SCALE GENOMIC DNA]</scope>
    <source>
        <strain evidence="6 7">ATCC 51327</strain>
    </source>
</reference>
<dbReference type="Proteomes" id="UP000199006">
    <property type="component" value="Unassembled WGS sequence"/>
</dbReference>
<dbReference type="InterPro" id="IPR003593">
    <property type="entry name" value="AAA+_ATPase"/>
</dbReference>
<dbReference type="InterPro" id="IPR017871">
    <property type="entry name" value="ABC_transporter-like_CS"/>
</dbReference>
<dbReference type="Pfam" id="PF12848">
    <property type="entry name" value="ABC_tran_Xtn"/>
    <property type="match status" value="1"/>
</dbReference>
<evidence type="ECO:0000256" key="2">
    <source>
        <dbReference type="ARBA" id="ARBA00022741"/>
    </source>
</evidence>
<dbReference type="InterPro" id="IPR027417">
    <property type="entry name" value="P-loop_NTPase"/>
</dbReference>
<keyword evidence="1" id="KW-0677">Repeat</keyword>
<evidence type="ECO:0000256" key="4">
    <source>
        <dbReference type="SAM" id="Coils"/>
    </source>
</evidence>
<keyword evidence="3 6" id="KW-0067">ATP-binding</keyword>
<dbReference type="AlphaFoldDB" id="A0A1I4HRJ3"/>
<evidence type="ECO:0000313" key="7">
    <source>
        <dbReference type="Proteomes" id="UP000199006"/>
    </source>
</evidence>
<proteinExistence type="predicted"/>
<dbReference type="InterPro" id="IPR032524">
    <property type="entry name" value="ABC_tran_C"/>
</dbReference>
<dbReference type="InterPro" id="IPR037118">
    <property type="entry name" value="Val-tRNA_synth_C_sf"/>
</dbReference>
<dbReference type="InterPro" id="IPR003439">
    <property type="entry name" value="ABC_transporter-like_ATP-bd"/>
</dbReference>
<dbReference type="PROSITE" id="PS50893">
    <property type="entry name" value="ABC_TRANSPORTER_2"/>
    <property type="match status" value="2"/>
</dbReference>